<dbReference type="PROSITE" id="PS51371">
    <property type="entry name" value="CBS"/>
    <property type="match status" value="2"/>
</dbReference>
<dbReference type="Pfam" id="PF01769">
    <property type="entry name" value="MgtE"/>
    <property type="match status" value="1"/>
</dbReference>
<dbReference type="PANTHER" id="PTHR43773">
    <property type="entry name" value="MAGNESIUM TRANSPORTER MGTE"/>
    <property type="match status" value="1"/>
</dbReference>
<reference evidence="11 12" key="1">
    <citation type="submission" date="2018-05" db="EMBL/GenBank/DDBJ databases">
        <title>Spiribacter halobius sp. nov., a moderately halophilic bacterium isolated from marine solar saltern.</title>
        <authorList>
            <person name="Zheng W.-S."/>
            <person name="Lu D.-C."/>
            <person name="Du Z.-J."/>
        </authorList>
    </citation>
    <scope>NUCLEOTIDE SEQUENCE [LARGE SCALE GENOMIC DNA]</scope>
    <source>
        <strain evidence="11 12">E85</strain>
    </source>
</reference>
<dbReference type="Pfam" id="PF03448">
    <property type="entry name" value="MgtE_N"/>
    <property type="match status" value="1"/>
</dbReference>
<dbReference type="SUPFAM" id="SSF158791">
    <property type="entry name" value="MgtE N-terminal domain-like"/>
    <property type="match status" value="1"/>
</dbReference>
<comment type="subunit">
    <text evidence="9">Homodimer.</text>
</comment>
<feature type="transmembrane region" description="Helical" evidence="9">
    <location>
        <begin position="363"/>
        <end position="384"/>
    </location>
</feature>
<proteinExistence type="inferred from homology"/>
<dbReference type="InterPro" id="IPR036739">
    <property type="entry name" value="SLC41_membr_dom_sf"/>
</dbReference>
<evidence type="ECO:0000256" key="7">
    <source>
        <dbReference type="ARBA" id="ARBA00023136"/>
    </source>
</evidence>
<dbReference type="OrthoDB" id="9790355at2"/>
<dbReference type="Gene3D" id="1.10.357.20">
    <property type="entry name" value="SLC41 divalent cation transporters, integral membrane domain"/>
    <property type="match status" value="1"/>
</dbReference>
<dbReference type="Gene3D" id="3.10.580.10">
    <property type="entry name" value="CBS-domain"/>
    <property type="match status" value="1"/>
</dbReference>
<keyword evidence="5 9" id="KW-0460">Magnesium</keyword>
<accession>A0A2U2N802</accession>
<evidence type="ECO:0000256" key="3">
    <source>
        <dbReference type="ARBA" id="ARBA00022448"/>
    </source>
</evidence>
<keyword evidence="12" id="KW-1185">Reference proteome</keyword>
<keyword evidence="3 9" id="KW-0813">Transport</keyword>
<organism evidence="11 12">
    <name type="scientific">Sediminicurvatus halobius</name>
    <dbReference type="NCBI Taxonomy" id="2182432"/>
    <lineage>
        <taxon>Bacteria</taxon>
        <taxon>Pseudomonadati</taxon>
        <taxon>Pseudomonadota</taxon>
        <taxon>Gammaproteobacteria</taxon>
        <taxon>Chromatiales</taxon>
        <taxon>Ectothiorhodospiraceae</taxon>
        <taxon>Sediminicurvatus</taxon>
    </lineage>
</organism>
<dbReference type="InterPro" id="IPR006669">
    <property type="entry name" value="MgtE_transporter"/>
</dbReference>
<keyword evidence="6 9" id="KW-1133">Transmembrane helix</keyword>
<dbReference type="Gene3D" id="1.25.60.10">
    <property type="entry name" value="MgtE N-terminal domain-like"/>
    <property type="match status" value="1"/>
</dbReference>
<comment type="subcellular location">
    <subcellularLocation>
        <location evidence="9">Cell membrane</location>
        <topology evidence="9">Multi-pass membrane protein</topology>
    </subcellularLocation>
    <subcellularLocation>
        <location evidence="1">Membrane</location>
        <topology evidence="1">Multi-pass membrane protein</topology>
    </subcellularLocation>
</comment>
<keyword evidence="7 9" id="KW-0472">Membrane</keyword>
<dbReference type="SUPFAM" id="SSF161093">
    <property type="entry name" value="MgtE membrane domain-like"/>
    <property type="match status" value="1"/>
</dbReference>
<evidence type="ECO:0000256" key="8">
    <source>
        <dbReference type="PROSITE-ProRule" id="PRU00703"/>
    </source>
</evidence>
<evidence type="ECO:0000256" key="2">
    <source>
        <dbReference type="ARBA" id="ARBA00009749"/>
    </source>
</evidence>
<comment type="similarity">
    <text evidence="2 9">Belongs to the SLC41A transporter family.</text>
</comment>
<dbReference type="SUPFAM" id="SSF54631">
    <property type="entry name" value="CBS-domain pair"/>
    <property type="match status" value="1"/>
</dbReference>
<dbReference type="AlphaFoldDB" id="A0A2U2N802"/>
<evidence type="ECO:0000256" key="4">
    <source>
        <dbReference type="ARBA" id="ARBA00022692"/>
    </source>
</evidence>
<dbReference type="GO" id="GO:0046872">
    <property type="term" value="F:metal ion binding"/>
    <property type="evidence" value="ECO:0007669"/>
    <property type="project" value="UniProtKB-KW"/>
</dbReference>
<dbReference type="CDD" id="cd04606">
    <property type="entry name" value="CBS_pair_Mg_transporter"/>
    <property type="match status" value="1"/>
</dbReference>
<feature type="transmembrane region" description="Helical" evidence="9">
    <location>
        <begin position="315"/>
        <end position="342"/>
    </location>
</feature>
<dbReference type="NCBIfam" id="TIGR00400">
    <property type="entry name" value="mgtE"/>
    <property type="match status" value="1"/>
</dbReference>
<dbReference type="InterPro" id="IPR038076">
    <property type="entry name" value="MgtE_N_sf"/>
</dbReference>
<dbReference type="PANTHER" id="PTHR43773:SF1">
    <property type="entry name" value="MAGNESIUM TRANSPORTER MGTE"/>
    <property type="match status" value="1"/>
</dbReference>
<keyword evidence="9" id="KW-1003">Cell membrane</keyword>
<gene>
    <name evidence="11" type="primary">mgtE</name>
    <name evidence="11" type="ORF">DEM34_02770</name>
</gene>
<dbReference type="GO" id="GO:0015095">
    <property type="term" value="F:magnesium ion transmembrane transporter activity"/>
    <property type="evidence" value="ECO:0007669"/>
    <property type="project" value="UniProtKB-UniRule"/>
</dbReference>
<evidence type="ECO:0000256" key="9">
    <source>
        <dbReference type="RuleBase" id="RU362011"/>
    </source>
</evidence>
<evidence type="ECO:0000313" key="11">
    <source>
        <dbReference type="EMBL" id="PWG65213.1"/>
    </source>
</evidence>
<dbReference type="EMBL" id="QFFI01000003">
    <property type="protein sequence ID" value="PWG65213.1"/>
    <property type="molecule type" value="Genomic_DNA"/>
</dbReference>
<feature type="domain" description="CBS" evidence="10">
    <location>
        <begin position="143"/>
        <end position="205"/>
    </location>
</feature>
<feature type="transmembrane region" description="Helical" evidence="9">
    <location>
        <begin position="289"/>
        <end position="309"/>
    </location>
</feature>
<name>A0A2U2N802_9GAMM</name>
<evidence type="ECO:0000256" key="1">
    <source>
        <dbReference type="ARBA" id="ARBA00004141"/>
    </source>
</evidence>
<keyword evidence="8" id="KW-0129">CBS domain</keyword>
<feature type="transmembrane region" description="Helical" evidence="9">
    <location>
        <begin position="424"/>
        <end position="451"/>
    </location>
</feature>
<comment type="function">
    <text evidence="9">Acts as a magnesium transporter.</text>
</comment>
<evidence type="ECO:0000256" key="5">
    <source>
        <dbReference type="ARBA" id="ARBA00022842"/>
    </source>
</evidence>
<dbReference type="GO" id="GO:0005886">
    <property type="term" value="C:plasma membrane"/>
    <property type="evidence" value="ECO:0007669"/>
    <property type="project" value="UniProtKB-SubCell"/>
</dbReference>
<dbReference type="InterPro" id="IPR046342">
    <property type="entry name" value="CBS_dom_sf"/>
</dbReference>
<feature type="domain" description="CBS" evidence="10">
    <location>
        <begin position="207"/>
        <end position="263"/>
    </location>
</feature>
<dbReference type="InterPro" id="IPR006668">
    <property type="entry name" value="Mg_transptr_MgtE_intracell_dom"/>
</dbReference>
<dbReference type="Proteomes" id="UP000245474">
    <property type="component" value="Unassembled WGS sequence"/>
</dbReference>
<comment type="caution">
    <text evidence="11">The sequence shown here is derived from an EMBL/GenBank/DDBJ whole genome shotgun (WGS) entry which is preliminary data.</text>
</comment>
<keyword evidence="9" id="KW-0479">Metal-binding</keyword>
<dbReference type="InterPro" id="IPR000644">
    <property type="entry name" value="CBS_dom"/>
</dbReference>
<dbReference type="RefSeq" id="WP_109676021.1">
    <property type="nucleotide sequence ID" value="NZ_CP086615.1"/>
</dbReference>
<evidence type="ECO:0000256" key="6">
    <source>
        <dbReference type="ARBA" id="ARBA00022989"/>
    </source>
</evidence>
<protein>
    <recommendedName>
        <fullName evidence="9">Magnesium transporter MgtE</fullName>
    </recommendedName>
</protein>
<evidence type="ECO:0000259" key="10">
    <source>
        <dbReference type="PROSITE" id="PS51371"/>
    </source>
</evidence>
<dbReference type="SMART" id="SM00116">
    <property type="entry name" value="CBS"/>
    <property type="match status" value="2"/>
</dbReference>
<dbReference type="InterPro" id="IPR006667">
    <property type="entry name" value="SLC41_membr_dom"/>
</dbReference>
<feature type="transmembrane region" description="Helical" evidence="9">
    <location>
        <begin position="390"/>
        <end position="412"/>
    </location>
</feature>
<keyword evidence="4 9" id="KW-0812">Transmembrane</keyword>
<dbReference type="Pfam" id="PF00571">
    <property type="entry name" value="CBS"/>
    <property type="match status" value="2"/>
</dbReference>
<dbReference type="SMART" id="SM00924">
    <property type="entry name" value="MgtE_N"/>
    <property type="match status" value="1"/>
</dbReference>
<evidence type="ECO:0000313" key="12">
    <source>
        <dbReference type="Proteomes" id="UP000245474"/>
    </source>
</evidence>
<sequence length="452" mass="49008">MAEEAVEEKPANLVEAVSELLESGTVQQARRMLNALHPAEIAHLLESFPAAERKLLWELVDEENDGEVLLHVNDEVRSGLIEEMDDEELLAATSGMDMDDLADFLQDLPATLTGEVLRSMDKQNRQRLESVLSYPEDSAGGLMNTDTVTVRPDVSLDVVLRYLRMRGEMPEFTDKLFVVSRFDRFLGVLRVSDLLTREPDRTVAEILDRDFEPIAADTPAVDVAKTFEDRDLISAPVLDGEGRLVGRITIDDVVDVIRDEAERSIMNMAGLAEEEDLFAPVWSSARRRALWLGINLLTAFLAAYVIGLFEATIQQVVALAVLMPIVASMGGIAGTQTLTLVIRAIALGQVATRNARALLLKELRVGALNGVLWALVVGGVASLWFGRPAIGVIIATAMVINLACAALSGVVVPLSMKRLGIDPALAGGVVLTTVTDVVGFLAFLGLATLFLL</sequence>